<dbReference type="InterPro" id="IPR036610">
    <property type="entry name" value="PEBP-like_sf"/>
</dbReference>
<dbReference type="EMBL" id="NAJN01000326">
    <property type="protein sequence ID" value="TKA74922.1"/>
    <property type="molecule type" value="Genomic_DNA"/>
</dbReference>
<proteinExistence type="inferred from homology"/>
<keyword evidence="6" id="KW-0175">Coiled coil</keyword>
<comment type="function">
    <text evidence="3">Component of the mitochondrial ribosome (mitoribosome), a dedicated translation machinery responsible for the synthesis of mitochondrial genome-encoded proteins, including at least some of the essential transmembrane subunits of the mitochondrial respiratory chain. The mitoribosomes are attached to the mitochondrial inner membrane and translation products are cotranslationally integrated into the membrane.</text>
</comment>
<dbReference type="InterPro" id="IPR035810">
    <property type="entry name" value="PEBP_euk"/>
</dbReference>
<evidence type="ECO:0000313" key="8">
    <source>
        <dbReference type="EMBL" id="TKA74922.1"/>
    </source>
</evidence>
<dbReference type="FunFam" id="1.20.58.1180:FF:000001">
    <property type="entry name" value="Mitochondrial large ribosomal subunit YmL35"/>
    <property type="match status" value="1"/>
</dbReference>
<evidence type="ECO:0000256" key="1">
    <source>
        <dbReference type="ARBA" id="ARBA00004173"/>
    </source>
</evidence>
<feature type="coiled-coil region" evidence="6">
    <location>
        <begin position="115"/>
        <end position="162"/>
    </location>
</feature>
<keyword evidence="9" id="KW-1185">Reference proteome</keyword>
<comment type="caution">
    <text evidence="8">The sequence shown here is derived from an EMBL/GenBank/DDBJ whole genome shotgun (WGS) entry which is preliminary data.</text>
</comment>
<dbReference type="InterPro" id="IPR008914">
    <property type="entry name" value="PEBP"/>
</dbReference>
<organism evidence="8 9">
    <name type="scientific">Cryomyces minteri</name>
    <dbReference type="NCBI Taxonomy" id="331657"/>
    <lineage>
        <taxon>Eukaryota</taxon>
        <taxon>Fungi</taxon>
        <taxon>Dikarya</taxon>
        <taxon>Ascomycota</taxon>
        <taxon>Pezizomycotina</taxon>
        <taxon>Dothideomycetes</taxon>
        <taxon>Dothideomycetes incertae sedis</taxon>
        <taxon>Cryomyces</taxon>
    </lineage>
</organism>
<dbReference type="Proteomes" id="UP000308768">
    <property type="component" value="Unassembled WGS sequence"/>
</dbReference>
<feature type="region of interest" description="Disordered" evidence="7">
    <location>
        <begin position="40"/>
        <end position="60"/>
    </location>
</feature>
<keyword evidence="2" id="KW-0496">Mitochondrion</keyword>
<dbReference type="CDD" id="cd00866">
    <property type="entry name" value="PEBP_euk"/>
    <property type="match status" value="1"/>
</dbReference>
<dbReference type="Gene3D" id="1.20.58.1180">
    <property type="match status" value="1"/>
</dbReference>
<evidence type="ECO:0000256" key="3">
    <source>
        <dbReference type="ARBA" id="ARBA00037226"/>
    </source>
</evidence>
<dbReference type="AlphaFoldDB" id="A0A4U0XDQ6"/>
<evidence type="ECO:0000256" key="2">
    <source>
        <dbReference type="ARBA" id="ARBA00023128"/>
    </source>
</evidence>
<sequence>MSAARQALRPLARCVHSAVTSKKVASTRAFSAASRALEEVHVEETATPPSPPPSGLDPNLVSTRREERKLLKDQKLLPIGSRRRRAALHGSANIPFEQLPYQCFQEARKILQADRKEKLEQIQAQRTRIARLQAQEPYSGGALEKERRLKSMQKHLEDLKILADINDPMIKKRFEDGDGDMNRPIYRYLADRRWRSYKRLVLMQRIEQMNVIPDILPNMDPIAEVNLSFGRRNVQPGEFVDSRVSELPGTLNVQVFDKGSRPVTVAIVDADVPDVENDRFNYRCHFLAANIWIAPKQTKIHLNTRQEDKILLPWLPAYAQKGSPYHRLSIFILEQPEGKTIDVAEAMKERFYKDGTSWKVQRDKFVLRSFIDRHSLKPVGITMFRTQWDEGTAGVMQRAGIEGADVELRRKRIEPLPYKKKDGARYR</sequence>
<evidence type="ECO:0000256" key="7">
    <source>
        <dbReference type="SAM" id="MobiDB-lite"/>
    </source>
</evidence>
<dbReference type="PANTHER" id="PTHR11362:SF82">
    <property type="entry name" value="PHOSPHATIDYLETHANOLAMINE-BINDING PROTEIN 4"/>
    <property type="match status" value="1"/>
</dbReference>
<evidence type="ECO:0000313" key="9">
    <source>
        <dbReference type="Proteomes" id="UP000308768"/>
    </source>
</evidence>
<accession>A0A4U0XDQ6</accession>
<dbReference type="GO" id="GO:0005739">
    <property type="term" value="C:mitochondrion"/>
    <property type="evidence" value="ECO:0007669"/>
    <property type="project" value="UniProtKB-SubCell"/>
</dbReference>
<comment type="subcellular location">
    <subcellularLocation>
        <location evidence="1">Mitochondrion</location>
    </subcellularLocation>
</comment>
<evidence type="ECO:0000256" key="5">
    <source>
        <dbReference type="ARBA" id="ARBA00039444"/>
    </source>
</evidence>
<dbReference type="Pfam" id="PF01161">
    <property type="entry name" value="PBP"/>
    <property type="match status" value="1"/>
</dbReference>
<gene>
    <name evidence="8" type="ORF">B0A49_02592</name>
</gene>
<dbReference type="PANTHER" id="PTHR11362">
    <property type="entry name" value="PHOSPHATIDYLETHANOLAMINE-BINDING PROTEIN"/>
    <property type="match status" value="1"/>
</dbReference>
<dbReference type="STRING" id="331657.A0A4U0XDQ6"/>
<dbReference type="OrthoDB" id="2153661at2759"/>
<dbReference type="SUPFAM" id="SSF49777">
    <property type="entry name" value="PEBP-like"/>
    <property type="match status" value="1"/>
</dbReference>
<reference evidence="8 9" key="1">
    <citation type="submission" date="2017-03" db="EMBL/GenBank/DDBJ databases">
        <title>Genomes of endolithic fungi from Antarctica.</title>
        <authorList>
            <person name="Coleine C."/>
            <person name="Masonjones S."/>
            <person name="Stajich J.E."/>
        </authorList>
    </citation>
    <scope>NUCLEOTIDE SEQUENCE [LARGE SCALE GENOMIC DNA]</scope>
    <source>
        <strain evidence="8 9">CCFEE 5187</strain>
    </source>
</reference>
<comment type="similarity">
    <text evidence="4">Belongs to the phosphatidylethanolamine-binding protein family. Mitochondrion-specific ribosomal protein mL38 subfamily.</text>
</comment>
<dbReference type="Gene3D" id="3.90.280.10">
    <property type="entry name" value="PEBP-like"/>
    <property type="match status" value="1"/>
</dbReference>
<dbReference type="FunFam" id="3.90.280.10:FF:000004">
    <property type="entry name" value="Mitochondrial large ribosomal subunit YmL35"/>
    <property type="match status" value="1"/>
</dbReference>
<evidence type="ECO:0000256" key="6">
    <source>
        <dbReference type="SAM" id="Coils"/>
    </source>
</evidence>
<name>A0A4U0XDQ6_9PEZI</name>
<protein>
    <recommendedName>
        <fullName evidence="5">Large ribosomal subunit protein mL38</fullName>
    </recommendedName>
</protein>
<evidence type="ECO:0000256" key="4">
    <source>
        <dbReference type="ARBA" id="ARBA00038016"/>
    </source>
</evidence>